<sequence>MFGNSSGYYLQLNNGSRLRIAAGATLGTSTADGVIYMASGTGGSALITADSGSNIQLAAGTALRLRSDNAGSNGIAGSFNLAGEGALHLDSGTVSADAATAFTGDGRLLLSSGGALTGSALVTIASAFDWTGGSMAGTGTTRLLRDVSLSGSGARHLNRTLEIAAGRTLSLGDNVTLQRSTSNGGTGGIVAQGTLLKSAGTGTAYVTYLDLSGNIASSSGVLSIYGNAVGTSLNGVNASTSGSGALRLDSGLFTLTNGQTFTVSGGRAELSGATLSTSGSTLITGGGVFALTAGTLNGTGTLTVTSGFDWTGGTMSGTGTTRLDTSVTLTGSGTRTLDRTLEIAAGRTLDLDDNVLIQRSTSNGGTGGIVALGTVRKAGGTGTAYLRYLDLSGNISANRGVLSIYGNSAGSRIAGAVLSSNGGSLRADSGTLLLNAGESAQIASGTFELSGATLTATGNSSLDGAGTFSFTSGTINGPGTLT</sequence>
<evidence type="ECO:0000313" key="1">
    <source>
        <dbReference type="EMBL" id="EEF25225.1"/>
    </source>
</evidence>
<protein>
    <submittedName>
        <fullName evidence="1">Uncharacterized protein</fullName>
    </submittedName>
</protein>
<organism evidence="1 2">
    <name type="scientific">Ricinus communis</name>
    <name type="common">Castor bean</name>
    <dbReference type="NCBI Taxonomy" id="3988"/>
    <lineage>
        <taxon>Eukaryota</taxon>
        <taxon>Viridiplantae</taxon>
        <taxon>Streptophyta</taxon>
        <taxon>Embryophyta</taxon>
        <taxon>Tracheophyta</taxon>
        <taxon>Spermatophyta</taxon>
        <taxon>Magnoliopsida</taxon>
        <taxon>eudicotyledons</taxon>
        <taxon>Gunneridae</taxon>
        <taxon>Pentapetalae</taxon>
        <taxon>rosids</taxon>
        <taxon>fabids</taxon>
        <taxon>Malpighiales</taxon>
        <taxon>Euphorbiaceae</taxon>
        <taxon>Acalyphoideae</taxon>
        <taxon>Acalypheae</taxon>
        <taxon>Ricinus</taxon>
    </lineage>
</organism>
<dbReference type="AlphaFoldDB" id="B9TFY9"/>
<gene>
    <name evidence="1" type="ORF">RCOM_1857410</name>
</gene>
<dbReference type="Proteomes" id="UP000008311">
    <property type="component" value="Unassembled WGS sequence"/>
</dbReference>
<proteinExistence type="predicted"/>
<dbReference type="InParanoid" id="B9TFY9"/>
<keyword evidence="2" id="KW-1185">Reference proteome</keyword>
<feature type="non-terminal residue" evidence="1">
    <location>
        <position position="482"/>
    </location>
</feature>
<reference evidence="2" key="1">
    <citation type="journal article" date="2010" name="Nat. Biotechnol.">
        <title>Draft genome sequence of the oilseed species Ricinus communis.</title>
        <authorList>
            <person name="Chan A.P."/>
            <person name="Crabtree J."/>
            <person name="Zhao Q."/>
            <person name="Lorenzi H."/>
            <person name="Orvis J."/>
            <person name="Puiu D."/>
            <person name="Melake-Berhan A."/>
            <person name="Jones K.M."/>
            <person name="Redman J."/>
            <person name="Chen G."/>
            <person name="Cahoon E.B."/>
            <person name="Gedil M."/>
            <person name="Stanke M."/>
            <person name="Haas B.J."/>
            <person name="Wortman J.R."/>
            <person name="Fraser-Liggett C.M."/>
            <person name="Ravel J."/>
            <person name="Rabinowicz P.D."/>
        </authorList>
    </citation>
    <scope>NUCLEOTIDE SEQUENCE [LARGE SCALE GENOMIC DNA]</scope>
    <source>
        <strain evidence="2">cv. Hale</strain>
    </source>
</reference>
<dbReference type="EMBL" id="EQ980228">
    <property type="protein sequence ID" value="EEF25225.1"/>
    <property type="molecule type" value="Genomic_DNA"/>
</dbReference>
<name>B9TFY9_RICCO</name>
<evidence type="ECO:0000313" key="2">
    <source>
        <dbReference type="Proteomes" id="UP000008311"/>
    </source>
</evidence>
<accession>B9TFY9</accession>